<dbReference type="PANTHER" id="PTHR35149:SF2">
    <property type="entry name" value="DUF262 DOMAIN-CONTAINING PROTEIN"/>
    <property type="match status" value="1"/>
</dbReference>
<proteinExistence type="predicted"/>
<dbReference type="EMBL" id="BARS01015064">
    <property type="protein sequence ID" value="GAF86876.1"/>
    <property type="molecule type" value="Genomic_DNA"/>
</dbReference>
<organism evidence="2">
    <name type="scientific">marine sediment metagenome</name>
    <dbReference type="NCBI Taxonomy" id="412755"/>
    <lineage>
        <taxon>unclassified sequences</taxon>
        <taxon>metagenomes</taxon>
        <taxon>ecological metagenomes</taxon>
    </lineage>
</organism>
<feature type="non-terminal residue" evidence="2">
    <location>
        <position position="149"/>
    </location>
</feature>
<gene>
    <name evidence="2" type="ORF">S01H1_25005</name>
</gene>
<evidence type="ECO:0000313" key="2">
    <source>
        <dbReference type="EMBL" id="GAF86876.1"/>
    </source>
</evidence>
<evidence type="ECO:0000259" key="1">
    <source>
        <dbReference type="Pfam" id="PF03235"/>
    </source>
</evidence>
<dbReference type="AlphaFoldDB" id="X0THW9"/>
<feature type="domain" description="GmrSD restriction endonucleases N-terminal" evidence="1">
    <location>
        <begin position="12"/>
        <end position="117"/>
    </location>
</feature>
<dbReference type="PANTHER" id="PTHR35149">
    <property type="entry name" value="SLL5132 PROTEIN"/>
    <property type="match status" value="1"/>
</dbReference>
<dbReference type="InterPro" id="IPR004919">
    <property type="entry name" value="GmrSD_N"/>
</dbReference>
<name>X0THW9_9ZZZZ</name>
<protein>
    <recommendedName>
        <fullName evidence="1">GmrSD restriction endonucleases N-terminal domain-containing protein</fullName>
    </recommendedName>
</protein>
<comment type="caution">
    <text evidence="2">The sequence shown here is derived from an EMBL/GenBank/DDBJ whole genome shotgun (WGS) entry which is preliminary data.</text>
</comment>
<sequence length="149" mass="17597">MTIKPDYFSLDSLLQKRLFRIPEYQRAYSWQEKQRNDLFEDIRRLKQYGSERHHFMATMVCLQTSNKEEIGADEFNIFNIVDGQQRLTTLIIILKALTKKLINGNAKDKKEGEKLNELLVKGDQRLILLQTNHDSSFMFRSYLIEGIIP</sequence>
<dbReference type="Pfam" id="PF03235">
    <property type="entry name" value="GmrSD_N"/>
    <property type="match status" value="1"/>
</dbReference>
<reference evidence="2" key="1">
    <citation type="journal article" date="2014" name="Front. Microbiol.">
        <title>High frequency of phylogenetically diverse reductive dehalogenase-homologous genes in deep subseafloor sedimentary metagenomes.</title>
        <authorList>
            <person name="Kawai M."/>
            <person name="Futagami T."/>
            <person name="Toyoda A."/>
            <person name="Takaki Y."/>
            <person name="Nishi S."/>
            <person name="Hori S."/>
            <person name="Arai W."/>
            <person name="Tsubouchi T."/>
            <person name="Morono Y."/>
            <person name="Uchiyama I."/>
            <person name="Ito T."/>
            <person name="Fujiyama A."/>
            <person name="Inagaki F."/>
            <person name="Takami H."/>
        </authorList>
    </citation>
    <scope>NUCLEOTIDE SEQUENCE</scope>
    <source>
        <strain evidence="2">Expedition CK06-06</strain>
    </source>
</reference>
<accession>X0THW9</accession>